<reference evidence="1" key="1">
    <citation type="submission" date="2022-08" db="EMBL/GenBank/DDBJ databases">
        <authorList>
            <person name="Gutierrez-Valencia J."/>
        </authorList>
    </citation>
    <scope>NUCLEOTIDE SEQUENCE</scope>
</reference>
<comment type="caution">
    <text evidence="1">The sequence shown here is derived from an EMBL/GenBank/DDBJ whole genome shotgun (WGS) entry which is preliminary data.</text>
</comment>
<proteinExistence type="predicted"/>
<accession>A0AAV0IEV3</accession>
<keyword evidence="2" id="KW-1185">Reference proteome</keyword>
<evidence type="ECO:0000313" key="2">
    <source>
        <dbReference type="Proteomes" id="UP001154282"/>
    </source>
</evidence>
<name>A0AAV0IEV3_9ROSI</name>
<evidence type="ECO:0000313" key="1">
    <source>
        <dbReference type="EMBL" id="CAI0395981.1"/>
    </source>
</evidence>
<protein>
    <submittedName>
        <fullName evidence="1">Uncharacterized protein</fullName>
    </submittedName>
</protein>
<organism evidence="1 2">
    <name type="scientific">Linum tenue</name>
    <dbReference type="NCBI Taxonomy" id="586396"/>
    <lineage>
        <taxon>Eukaryota</taxon>
        <taxon>Viridiplantae</taxon>
        <taxon>Streptophyta</taxon>
        <taxon>Embryophyta</taxon>
        <taxon>Tracheophyta</taxon>
        <taxon>Spermatophyta</taxon>
        <taxon>Magnoliopsida</taxon>
        <taxon>eudicotyledons</taxon>
        <taxon>Gunneridae</taxon>
        <taxon>Pentapetalae</taxon>
        <taxon>rosids</taxon>
        <taxon>fabids</taxon>
        <taxon>Malpighiales</taxon>
        <taxon>Linaceae</taxon>
        <taxon>Linum</taxon>
    </lineage>
</organism>
<dbReference type="Proteomes" id="UP001154282">
    <property type="component" value="Unassembled WGS sequence"/>
</dbReference>
<sequence length="73" mass="8381">MLAAAVKDVDRRMSRTTTLPVGLCYALCSRCNLMMKLVEMFLYVCFYFMLKSILFITNCSSECAEQSCQIFNL</sequence>
<dbReference type="EMBL" id="CAMGYJ010000003">
    <property type="protein sequence ID" value="CAI0395981.1"/>
    <property type="molecule type" value="Genomic_DNA"/>
</dbReference>
<gene>
    <name evidence="1" type="ORF">LITE_LOCUS8937</name>
</gene>
<dbReference type="AlphaFoldDB" id="A0AAV0IEV3"/>